<protein>
    <submittedName>
        <fullName evidence="1">Uncharacterized protein</fullName>
    </submittedName>
</protein>
<reference evidence="1 2" key="1">
    <citation type="submission" date="2017-10" db="EMBL/GenBank/DDBJ databases">
        <title>A large-scale comparative metagenomic study reveals the eutrophication-driven functional interactions in six Microcystis-epibionts communities.</title>
        <authorList>
            <person name="Li Q."/>
            <person name="Lin F."/>
        </authorList>
    </citation>
    <scope>NUCLEOTIDE SEQUENCE [LARGE SCALE GENOMIC DNA]</scope>
    <source>
        <strain evidence="1">TF09</strain>
    </source>
</reference>
<name>A0A3E0L6P6_9CHRO</name>
<proteinExistence type="predicted"/>
<comment type="caution">
    <text evidence="1">The sequence shown here is derived from an EMBL/GenBank/DDBJ whole genome shotgun (WGS) entry which is preliminary data.</text>
</comment>
<gene>
    <name evidence="1" type="ORF">DWQ54_09930</name>
</gene>
<organism evidence="1 2">
    <name type="scientific">Microcystis flos-aquae TF09</name>
    <dbReference type="NCBI Taxonomy" id="2060473"/>
    <lineage>
        <taxon>Bacteria</taxon>
        <taxon>Bacillati</taxon>
        <taxon>Cyanobacteriota</taxon>
        <taxon>Cyanophyceae</taxon>
        <taxon>Oscillatoriophycideae</taxon>
        <taxon>Chroococcales</taxon>
        <taxon>Microcystaceae</taxon>
        <taxon>Microcystis</taxon>
    </lineage>
</organism>
<dbReference type="AlphaFoldDB" id="A0A3E0L6P6"/>
<dbReference type="EMBL" id="QQWC01000002">
    <property type="protein sequence ID" value="REJ43179.1"/>
    <property type="molecule type" value="Genomic_DNA"/>
</dbReference>
<evidence type="ECO:0000313" key="2">
    <source>
        <dbReference type="Proteomes" id="UP000256873"/>
    </source>
</evidence>
<evidence type="ECO:0000313" key="1">
    <source>
        <dbReference type="EMBL" id="REJ43179.1"/>
    </source>
</evidence>
<accession>A0A3E0L6P6</accession>
<sequence length="99" mass="11714">MNIQLVESLVNAIKSLSLEEQELLGKKLKDHPSWEIALERIDATRKAIYERRQGNPFETDVTEIIHQMREERNRQLIEVRCRRHCVVVRQSGRVRVCGY</sequence>
<dbReference type="Proteomes" id="UP000256873">
    <property type="component" value="Unassembled WGS sequence"/>
</dbReference>